<evidence type="ECO:0000313" key="1">
    <source>
        <dbReference type="EMBL" id="EMD31243.1"/>
    </source>
</evidence>
<dbReference type="AlphaFoldDB" id="M2Q369"/>
<sequence length="69" mass="8025">MREAWSLDWHSHGWSAVLNQAQLTGVSKVIPVEECIKAIRHFMRYGAKTWPTGRACLGRRMTERKTRMP</sequence>
<name>M2Q369_CERS8</name>
<dbReference type="Proteomes" id="UP000016930">
    <property type="component" value="Unassembled WGS sequence"/>
</dbReference>
<keyword evidence="2" id="KW-1185">Reference proteome</keyword>
<gene>
    <name evidence="1" type="ORF">CERSUDRAFT_89250</name>
</gene>
<dbReference type="HOGENOM" id="CLU_2775721_0_0_1"/>
<accession>M2Q369</accession>
<dbReference type="EMBL" id="KB445821">
    <property type="protein sequence ID" value="EMD31243.1"/>
    <property type="molecule type" value="Genomic_DNA"/>
</dbReference>
<reference evidence="1 2" key="1">
    <citation type="journal article" date="2012" name="Proc. Natl. Acad. Sci. U.S.A.">
        <title>Comparative genomics of Ceriporiopsis subvermispora and Phanerochaete chrysosporium provide insight into selective ligninolysis.</title>
        <authorList>
            <person name="Fernandez-Fueyo E."/>
            <person name="Ruiz-Duenas F.J."/>
            <person name="Ferreira P."/>
            <person name="Floudas D."/>
            <person name="Hibbett D.S."/>
            <person name="Canessa P."/>
            <person name="Larrondo L.F."/>
            <person name="James T.Y."/>
            <person name="Seelenfreund D."/>
            <person name="Lobos S."/>
            <person name="Polanco R."/>
            <person name="Tello M."/>
            <person name="Honda Y."/>
            <person name="Watanabe T."/>
            <person name="Watanabe T."/>
            <person name="Ryu J.S."/>
            <person name="Kubicek C.P."/>
            <person name="Schmoll M."/>
            <person name="Gaskell J."/>
            <person name="Hammel K.E."/>
            <person name="St John F.J."/>
            <person name="Vanden Wymelenberg A."/>
            <person name="Sabat G."/>
            <person name="Splinter BonDurant S."/>
            <person name="Syed K."/>
            <person name="Yadav J.S."/>
            <person name="Doddapaneni H."/>
            <person name="Subramanian V."/>
            <person name="Lavin J.L."/>
            <person name="Oguiza J.A."/>
            <person name="Perez G."/>
            <person name="Pisabarro A.G."/>
            <person name="Ramirez L."/>
            <person name="Santoyo F."/>
            <person name="Master E."/>
            <person name="Coutinho P.M."/>
            <person name="Henrissat B."/>
            <person name="Lombard V."/>
            <person name="Magnuson J.K."/>
            <person name="Kuees U."/>
            <person name="Hori C."/>
            <person name="Igarashi K."/>
            <person name="Samejima M."/>
            <person name="Held B.W."/>
            <person name="Barry K.W."/>
            <person name="LaButti K.M."/>
            <person name="Lapidus A."/>
            <person name="Lindquist E.A."/>
            <person name="Lucas S.M."/>
            <person name="Riley R."/>
            <person name="Salamov A.A."/>
            <person name="Hoffmeister D."/>
            <person name="Schwenk D."/>
            <person name="Hadar Y."/>
            <person name="Yarden O."/>
            <person name="de Vries R.P."/>
            <person name="Wiebenga A."/>
            <person name="Stenlid J."/>
            <person name="Eastwood D."/>
            <person name="Grigoriev I.V."/>
            <person name="Berka R.M."/>
            <person name="Blanchette R.A."/>
            <person name="Kersten P."/>
            <person name="Martinez A.T."/>
            <person name="Vicuna R."/>
            <person name="Cullen D."/>
        </authorList>
    </citation>
    <scope>NUCLEOTIDE SEQUENCE [LARGE SCALE GENOMIC DNA]</scope>
    <source>
        <strain evidence="1 2">B</strain>
    </source>
</reference>
<protein>
    <submittedName>
        <fullName evidence="1">Uncharacterized protein</fullName>
    </submittedName>
</protein>
<proteinExistence type="predicted"/>
<organism evidence="1 2">
    <name type="scientific">Ceriporiopsis subvermispora (strain B)</name>
    <name type="common">White-rot fungus</name>
    <name type="synonym">Gelatoporia subvermispora</name>
    <dbReference type="NCBI Taxonomy" id="914234"/>
    <lineage>
        <taxon>Eukaryota</taxon>
        <taxon>Fungi</taxon>
        <taxon>Dikarya</taxon>
        <taxon>Basidiomycota</taxon>
        <taxon>Agaricomycotina</taxon>
        <taxon>Agaricomycetes</taxon>
        <taxon>Polyporales</taxon>
        <taxon>Gelatoporiaceae</taxon>
        <taxon>Gelatoporia</taxon>
    </lineage>
</organism>
<evidence type="ECO:0000313" key="2">
    <source>
        <dbReference type="Proteomes" id="UP000016930"/>
    </source>
</evidence>